<dbReference type="AlphaFoldDB" id="A0A4U0TN04"/>
<feature type="compositionally biased region" description="Basic and acidic residues" evidence="1">
    <location>
        <begin position="9"/>
        <end position="19"/>
    </location>
</feature>
<keyword evidence="3" id="KW-1185">Reference proteome</keyword>
<feature type="region of interest" description="Disordered" evidence="1">
    <location>
        <begin position="654"/>
        <end position="701"/>
    </location>
</feature>
<evidence type="ECO:0000313" key="2">
    <source>
        <dbReference type="EMBL" id="TKA23344.1"/>
    </source>
</evidence>
<feature type="compositionally biased region" description="Basic and acidic residues" evidence="1">
    <location>
        <begin position="98"/>
        <end position="107"/>
    </location>
</feature>
<feature type="compositionally biased region" description="Basic and acidic residues" evidence="1">
    <location>
        <begin position="660"/>
        <end position="679"/>
    </location>
</feature>
<feature type="region of interest" description="Disordered" evidence="1">
    <location>
        <begin position="76"/>
        <end position="107"/>
    </location>
</feature>
<feature type="compositionally biased region" description="Basic and acidic residues" evidence="1">
    <location>
        <begin position="408"/>
        <end position="424"/>
    </location>
</feature>
<feature type="compositionally biased region" description="Polar residues" evidence="1">
    <location>
        <begin position="365"/>
        <end position="374"/>
    </location>
</feature>
<gene>
    <name evidence="2" type="ORF">B0A50_07552</name>
</gene>
<feature type="compositionally biased region" description="Basic and acidic residues" evidence="1">
    <location>
        <begin position="433"/>
        <end position="445"/>
    </location>
</feature>
<evidence type="ECO:0000256" key="1">
    <source>
        <dbReference type="SAM" id="MobiDB-lite"/>
    </source>
</evidence>
<sequence length="1096" mass="122024">MTLTHQHRSLLDRLQRDDPAVTVGGLDGPHSMNQAQDSDDDDDGSGFSNFSTLENETDDFGRRILQHQRDLQRIKYAMGPGQQPFRRARPKSSLAERLGQRDQRNDEVEEVKHERTESASNAAVPPVEVPRQWGRRAKKNPNWLRNRHAVELPGAPLMNEARPRQDKKADEDAIMPHRTTYTGDEDWHAAQDEMLPNIQDTSPSMRRHRSHPSPSSMRHMNTTLGQALESEDHDFSSVSLLASTPAVNRRDRKIDELMHNQLEGMRRRGFTKQTLGQALEEAANRDAETRPVTAPAGDIVRISRRRRSLVANKENMAPNGISITNKEGTDKAALTSRQAQAVTFQNRRQPAHARTESYNLLKQLASSMSPSPGQDRSGRNVPERPRTSEPDGGANPSRMKSSSGAYRTGERPLGEVQQRERRAPLTEGAPPSRKGDTARPDGQHAEDADNLLAPVASAAEAQTPVVTGAWVDTPGQRTDSRPLPDSLYGAAASGPRNNAFEDGLRRIRSETSRAKSALSDILKEARDQPDGQFGDTTIQSLENIANPGADLTDTIHNIDIEQVAQEVVDAIEAEQPMTQAVRQRRQEALAMEALNKHHRAAKNSLKNVNGGLPRIGDQIETAQEAHRLPNSISVNDRPQHELMQDAIDKYVRAAQNSLGESDRERRRRDDQTETAKEARPPLTAPPAANTASSRPTNSRNSRPVCGACGGTSQGSVWQALCLEFLSCFYSYSLPHSRRPRPTWLGLLLLASVAWYITESLLCRQFCHKLWAETMIGYGVDPNAPRFPFVIPTLLLRPFKPVWEPVLGNSAWCFDVFGNWVFGDSAVDVDPPFARPAQPVTNLRRAVTSSNGNALWQTSTTAVAAATARVAGSMMDVVDEAGMSSKTSMSELSLPPVPASKYPNIDNTTWRLFGFHDSELKLNKHWKLHSKIDGHTFTQDERFSAALWVLKHSYHHSRRIFHQFCPCVLLVDIFVIRHHCKKAYLNPDSARHFINNCHHQVSESSASATYAATHSDLSRLTALPTTKTAPVPAPAPVLYDPYYSSQIEQRRPSKARYWDVHFCGKHQIDGKCCVKPSFQGPLASRNIDHLPVCHLKC</sequence>
<name>A0A4U0TN04_9PEZI</name>
<dbReference type="EMBL" id="NAJL01000057">
    <property type="protein sequence ID" value="TKA23344.1"/>
    <property type="molecule type" value="Genomic_DNA"/>
</dbReference>
<feature type="region of interest" description="Disordered" evidence="1">
    <location>
        <begin position="1"/>
        <end position="60"/>
    </location>
</feature>
<protein>
    <submittedName>
        <fullName evidence="2">Uncharacterized protein</fullName>
    </submittedName>
</protein>
<evidence type="ECO:0000313" key="3">
    <source>
        <dbReference type="Proteomes" id="UP000308549"/>
    </source>
</evidence>
<feature type="region of interest" description="Disordered" evidence="1">
    <location>
        <begin position="198"/>
        <end position="218"/>
    </location>
</feature>
<feature type="compositionally biased region" description="Basic and acidic residues" evidence="1">
    <location>
        <begin position="376"/>
        <end position="389"/>
    </location>
</feature>
<organism evidence="2 3">
    <name type="scientific">Salinomyces thailandicus</name>
    <dbReference type="NCBI Taxonomy" id="706561"/>
    <lineage>
        <taxon>Eukaryota</taxon>
        <taxon>Fungi</taxon>
        <taxon>Dikarya</taxon>
        <taxon>Ascomycota</taxon>
        <taxon>Pezizomycotina</taxon>
        <taxon>Dothideomycetes</taxon>
        <taxon>Dothideomycetidae</taxon>
        <taxon>Mycosphaerellales</taxon>
        <taxon>Teratosphaeriaceae</taxon>
        <taxon>Salinomyces</taxon>
    </lineage>
</organism>
<dbReference type="Proteomes" id="UP000308549">
    <property type="component" value="Unassembled WGS sequence"/>
</dbReference>
<accession>A0A4U0TN04</accession>
<feature type="region of interest" description="Disordered" evidence="1">
    <location>
        <begin position="464"/>
        <end position="483"/>
    </location>
</feature>
<reference evidence="2 3" key="1">
    <citation type="submission" date="2017-03" db="EMBL/GenBank/DDBJ databases">
        <title>Genomes of endolithic fungi from Antarctica.</title>
        <authorList>
            <person name="Coleine C."/>
            <person name="Masonjones S."/>
            <person name="Stajich J.E."/>
        </authorList>
    </citation>
    <scope>NUCLEOTIDE SEQUENCE [LARGE SCALE GENOMIC DNA]</scope>
    <source>
        <strain evidence="2 3">CCFEE 6315</strain>
    </source>
</reference>
<dbReference type="OrthoDB" id="3439035at2759"/>
<feature type="compositionally biased region" description="Low complexity" evidence="1">
    <location>
        <begin position="685"/>
        <end position="701"/>
    </location>
</feature>
<feature type="region of interest" description="Disordered" evidence="1">
    <location>
        <begin position="365"/>
        <end position="445"/>
    </location>
</feature>
<comment type="caution">
    <text evidence="2">The sequence shown here is derived from an EMBL/GenBank/DDBJ whole genome shotgun (WGS) entry which is preliminary data.</text>
</comment>
<proteinExistence type="predicted"/>